<reference evidence="10" key="2">
    <citation type="submission" date="2025-08" db="UniProtKB">
        <authorList>
            <consortium name="RefSeq"/>
        </authorList>
    </citation>
    <scope>IDENTIFICATION</scope>
    <source>
        <tissue evidence="10">Leaf</tissue>
    </source>
</reference>
<evidence type="ECO:0000256" key="1">
    <source>
        <dbReference type="ARBA" id="ARBA00005690"/>
    </source>
</evidence>
<keyword evidence="5" id="KW-0238">DNA-binding</keyword>
<proteinExistence type="inferred from homology"/>
<evidence type="ECO:0000256" key="5">
    <source>
        <dbReference type="ARBA" id="ARBA00023125"/>
    </source>
</evidence>
<name>A0ABM3QN70_SPIOL</name>
<dbReference type="InterPro" id="IPR047192">
    <property type="entry name" value="Euk_RPA1_DBD_C"/>
</dbReference>
<dbReference type="Pfam" id="PF08646">
    <property type="entry name" value="Rep_fac-A_C"/>
    <property type="match status" value="1"/>
</dbReference>
<dbReference type="GeneID" id="130460986"/>
<dbReference type="CDD" id="cd04481">
    <property type="entry name" value="RPA1_DBD_B_like"/>
    <property type="match status" value="1"/>
</dbReference>
<dbReference type="Pfam" id="PF02721">
    <property type="entry name" value="DUF223"/>
    <property type="match status" value="1"/>
</dbReference>
<dbReference type="CDD" id="cd04476">
    <property type="entry name" value="RPA1_DBD_C"/>
    <property type="match status" value="1"/>
</dbReference>
<dbReference type="Gene3D" id="2.40.50.140">
    <property type="entry name" value="Nucleic acid-binding proteins"/>
    <property type="match status" value="3"/>
</dbReference>
<dbReference type="Proteomes" id="UP000813463">
    <property type="component" value="Chromosome 5"/>
</dbReference>
<keyword evidence="3" id="KW-0863">Zinc-finger</keyword>
<evidence type="ECO:0000256" key="6">
    <source>
        <dbReference type="SAM" id="MobiDB-lite"/>
    </source>
</evidence>
<keyword evidence="4" id="KW-0862">Zinc</keyword>
<dbReference type="CDD" id="cd04480">
    <property type="entry name" value="RPA1_DBD_A_like"/>
    <property type="match status" value="1"/>
</dbReference>
<feature type="compositionally biased region" description="Low complexity" evidence="6">
    <location>
        <begin position="445"/>
        <end position="455"/>
    </location>
</feature>
<feature type="region of interest" description="Disordered" evidence="6">
    <location>
        <begin position="439"/>
        <end position="514"/>
    </location>
</feature>
<protein>
    <submittedName>
        <fullName evidence="10">Replication protein A 70 kDa DNA-binding subunit B-like</fullName>
    </submittedName>
</protein>
<accession>A0ABM3QN70</accession>
<comment type="similarity">
    <text evidence="1">Belongs to the replication factor A protein 1 family.</text>
</comment>
<evidence type="ECO:0000259" key="8">
    <source>
        <dbReference type="Pfam" id="PF08646"/>
    </source>
</evidence>
<reference evidence="9" key="1">
    <citation type="journal article" date="2021" name="Nat. Commun.">
        <title>Genomic analyses provide insights into spinach domestication and the genetic basis of agronomic traits.</title>
        <authorList>
            <person name="Cai X."/>
            <person name="Sun X."/>
            <person name="Xu C."/>
            <person name="Sun H."/>
            <person name="Wang X."/>
            <person name="Ge C."/>
            <person name="Zhang Z."/>
            <person name="Wang Q."/>
            <person name="Fei Z."/>
            <person name="Jiao C."/>
            <person name="Wang Q."/>
        </authorList>
    </citation>
    <scope>NUCLEOTIDE SEQUENCE [LARGE SCALE GENOMIC DNA]</scope>
    <source>
        <strain evidence="9">cv. Varoflay</strain>
    </source>
</reference>
<feature type="domain" description="Replication factor A C-terminal" evidence="8">
    <location>
        <begin position="288"/>
        <end position="420"/>
    </location>
</feature>
<evidence type="ECO:0000256" key="3">
    <source>
        <dbReference type="ARBA" id="ARBA00022771"/>
    </source>
</evidence>
<dbReference type="PANTHER" id="PTHR47165:SF4">
    <property type="entry name" value="OS03G0429900 PROTEIN"/>
    <property type="match status" value="1"/>
</dbReference>
<organism evidence="9 10">
    <name type="scientific">Spinacia oleracea</name>
    <name type="common">Spinach</name>
    <dbReference type="NCBI Taxonomy" id="3562"/>
    <lineage>
        <taxon>Eukaryota</taxon>
        <taxon>Viridiplantae</taxon>
        <taxon>Streptophyta</taxon>
        <taxon>Embryophyta</taxon>
        <taxon>Tracheophyta</taxon>
        <taxon>Spermatophyta</taxon>
        <taxon>Magnoliopsida</taxon>
        <taxon>eudicotyledons</taxon>
        <taxon>Gunneridae</taxon>
        <taxon>Pentapetalae</taxon>
        <taxon>Caryophyllales</taxon>
        <taxon>Chenopodiaceae</taxon>
        <taxon>Chenopodioideae</taxon>
        <taxon>Anserineae</taxon>
        <taxon>Spinacia</taxon>
    </lineage>
</organism>
<keyword evidence="2" id="KW-0479">Metal-binding</keyword>
<evidence type="ECO:0000313" key="9">
    <source>
        <dbReference type="Proteomes" id="UP000813463"/>
    </source>
</evidence>
<dbReference type="InterPro" id="IPR013955">
    <property type="entry name" value="Rep_factor-A_C"/>
</dbReference>
<dbReference type="InterPro" id="IPR003871">
    <property type="entry name" value="RFA1B/D_OB_1st"/>
</dbReference>
<keyword evidence="9" id="KW-1185">Reference proteome</keyword>
<feature type="domain" description="Replication protein A 70 kDa DNA-binding subunit B/D first OB fold" evidence="7">
    <location>
        <begin position="3"/>
        <end position="108"/>
    </location>
</feature>
<dbReference type="RefSeq" id="XP_056684810.1">
    <property type="nucleotide sequence ID" value="XM_056828832.1"/>
</dbReference>
<dbReference type="PANTHER" id="PTHR47165">
    <property type="entry name" value="OS03G0429900 PROTEIN"/>
    <property type="match status" value="1"/>
</dbReference>
<evidence type="ECO:0000256" key="4">
    <source>
        <dbReference type="ARBA" id="ARBA00022833"/>
    </source>
</evidence>
<evidence type="ECO:0000259" key="7">
    <source>
        <dbReference type="Pfam" id="PF02721"/>
    </source>
</evidence>
<evidence type="ECO:0000256" key="2">
    <source>
        <dbReference type="ARBA" id="ARBA00022723"/>
    </source>
</evidence>
<sequence>MAFTMIKDITPLKESWRLKVRIVRFWEQPDFKDHTVIGTHELILVDEKGSKIQATINKHLFDNYKNLVKEGATRIISNFLVKKTGGQHRATSHDYKIVFIYKTNVRECDNVQLPLHGFDFVPFDKMHKKEVNDVFLVDVIGECTAMSDKIDTSTNGTPNYKVMFELEDLNKNTISGTLWGKYAEQMSEYKKEGIQGRPIIILQFVKIKRWRDQVSLCNSLFATKIFINEDISEVNDYKESITDGDDSRSVGITHLSSQNSHSIEDEFMKLSERKQLDEIPVTNKECFCATVATIVGFEKDTNWYYNSCKSCNKKVDYEGGGRYWCIKCDSHVKSAPPRYKVTVSVEDDNGSASFVMFDREVFQAIQISAMDLKDKLLKDGKGDSFPEELEMLLERKFLFRIQISRYNLDQDWDKFTVVRLSDDEDLIKKFLDVNEVAQDNDAEVESTNNTNTPSTEKNKDPTPVICDSEDFIEGTITPKKRPLEEATSDGNVGETSSVQRSTNRKKVVIKMEKK</sequence>
<feature type="compositionally biased region" description="Polar residues" evidence="6">
    <location>
        <begin position="488"/>
        <end position="501"/>
    </location>
</feature>
<evidence type="ECO:0000313" key="10">
    <source>
        <dbReference type="RefSeq" id="XP_056684810.1"/>
    </source>
</evidence>
<dbReference type="InterPro" id="IPR012340">
    <property type="entry name" value="NA-bd_OB-fold"/>
</dbReference>
<dbReference type="SUPFAM" id="SSF50249">
    <property type="entry name" value="Nucleic acid-binding proteins"/>
    <property type="match status" value="3"/>
</dbReference>
<gene>
    <name evidence="10" type="primary">LOC130460986</name>
</gene>